<dbReference type="EMBL" id="JAQHRD010000006">
    <property type="protein sequence ID" value="KAJ6440175.1"/>
    <property type="molecule type" value="Genomic_DNA"/>
</dbReference>
<proteinExistence type="predicted"/>
<dbReference type="AlphaFoldDB" id="A0AB34FPR6"/>
<organism evidence="1 2">
    <name type="scientific">Purpureocillium lavendulum</name>
    <dbReference type="NCBI Taxonomy" id="1247861"/>
    <lineage>
        <taxon>Eukaryota</taxon>
        <taxon>Fungi</taxon>
        <taxon>Dikarya</taxon>
        <taxon>Ascomycota</taxon>
        <taxon>Pezizomycotina</taxon>
        <taxon>Sordariomycetes</taxon>
        <taxon>Hypocreomycetidae</taxon>
        <taxon>Hypocreales</taxon>
        <taxon>Ophiocordycipitaceae</taxon>
        <taxon>Purpureocillium</taxon>
    </lineage>
</organism>
<comment type="caution">
    <text evidence="1">The sequence shown here is derived from an EMBL/GenBank/DDBJ whole genome shotgun (WGS) entry which is preliminary data.</text>
</comment>
<evidence type="ECO:0000313" key="1">
    <source>
        <dbReference type="EMBL" id="KAJ6440175.1"/>
    </source>
</evidence>
<accession>A0AB34FPR6</accession>
<sequence length="156" mass="17454">MELPGQIWYTDPSEETHVPVPNRCGACGFFFVGGEALCAFTGKHFARFPFGMQLYQHELHDTATKPWKTCRMPSCADCVRSPESAAVHVECLQIFLSAPGNTLRHFWLAVMAKKPWQGSPILDLDLVPRTDYVNPNGILNGLPLFARLPPELRSNI</sequence>
<dbReference type="Proteomes" id="UP001163105">
    <property type="component" value="Unassembled WGS sequence"/>
</dbReference>
<protein>
    <recommendedName>
        <fullName evidence="3">CENP-V/GFA domain-containing protein</fullName>
    </recommendedName>
</protein>
<reference evidence="1" key="1">
    <citation type="submission" date="2023-01" db="EMBL/GenBank/DDBJ databases">
        <title>The growth and conidiation of Purpureocillium lavendulum are regulated by nitrogen source and histone H3K14 acetylation.</title>
        <authorList>
            <person name="Tang P."/>
            <person name="Han J."/>
            <person name="Zhang C."/>
            <person name="Tang P."/>
            <person name="Qi F."/>
            <person name="Zhang K."/>
            <person name="Liang L."/>
        </authorList>
    </citation>
    <scope>NUCLEOTIDE SEQUENCE</scope>
    <source>
        <strain evidence="1">YMF1.00683</strain>
    </source>
</reference>
<gene>
    <name evidence="1" type="ORF">O9K51_08066</name>
</gene>
<evidence type="ECO:0000313" key="2">
    <source>
        <dbReference type="Proteomes" id="UP001163105"/>
    </source>
</evidence>
<keyword evidence="2" id="KW-1185">Reference proteome</keyword>
<evidence type="ECO:0008006" key="3">
    <source>
        <dbReference type="Google" id="ProtNLM"/>
    </source>
</evidence>
<name>A0AB34FPR6_9HYPO</name>